<reference evidence="2 3" key="2">
    <citation type="journal article" date="2017" name="Front. Plant Sci.">
        <title>Gene Classification and Mining of Molecular Markers Useful in Red Clover (Trifolium pratense) Breeding.</title>
        <authorList>
            <person name="Istvanek J."/>
            <person name="Dluhosova J."/>
            <person name="Dluhos P."/>
            <person name="Patkova L."/>
            <person name="Nedelnik J."/>
            <person name="Repkova J."/>
        </authorList>
    </citation>
    <scope>NUCLEOTIDE SEQUENCE [LARGE SCALE GENOMIC DNA]</scope>
    <source>
        <strain evidence="3">cv. Tatra</strain>
        <tissue evidence="2">Young leaves</tissue>
    </source>
</reference>
<feature type="domain" description="F-box/LRR-repeat protein 15-like leucin rich repeat" evidence="1">
    <location>
        <begin position="84"/>
        <end position="258"/>
    </location>
</feature>
<dbReference type="InterPro" id="IPR057207">
    <property type="entry name" value="FBXL15_LRR"/>
</dbReference>
<dbReference type="InterPro" id="IPR032675">
    <property type="entry name" value="LRR_dom_sf"/>
</dbReference>
<feature type="non-terminal residue" evidence="2">
    <location>
        <position position="1"/>
    </location>
</feature>
<dbReference type="InterPro" id="IPR006553">
    <property type="entry name" value="Leu-rich_rpt_Cys-con_subtyp"/>
</dbReference>
<dbReference type="PANTHER" id="PTHR13318:SF106">
    <property type="entry name" value="F-BOX_LRR-REPEAT PROTEIN 2"/>
    <property type="match status" value="1"/>
</dbReference>
<dbReference type="Proteomes" id="UP000236291">
    <property type="component" value="Unassembled WGS sequence"/>
</dbReference>
<organism evidence="2 3">
    <name type="scientific">Trifolium pratense</name>
    <name type="common">Red clover</name>
    <dbReference type="NCBI Taxonomy" id="57577"/>
    <lineage>
        <taxon>Eukaryota</taxon>
        <taxon>Viridiplantae</taxon>
        <taxon>Streptophyta</taxon>
        <taxon>Embryophyta</taxon>
        <taxon>Tracheophyta</taxon>
        <taxon>Spermatophyta</taxon>
        <taxon>Magnoliopsida</taxon>
        <taxon>eudicotyledons</taxon>
        <taxon>Gunneridae</taxon>
        <taxon>Pentapetalae</taxon>
        <taxon>rosids</taxon>
        <taxon>fabids</taxon>
        <taxon>Fabales</taxon>
        <taxon>Fabaceae</taxon>
        <taxon>Papilionoideae</taxon>
        <taxon>50 kb inversion clade</taxon>
        <taxon>NPAAA clade</taxon>
        <taxon>Hologalegina</taxon>
        <taxon>IRL clade</taxon>
        <taxon>Trifolieae</taxon>
        <taxon>Trifolium</taxon>
    </lineage>
</organism>
<dbReference type="Gene3D" id="3.80.10.10">
    <property type="entry name" value="Ribonuclease Inhibitor"/>
    <property type="match status" value="2"/>
</dbReference>
<evidence type="ECO:0000313" key="2">
    <source>
        <dbReference type="EMBL" id="PNX74900.1"/>
    </source>
</evidence>
<reference evidence="2 3" key="1">
    <citation type="journal article" date="2014" name="Am. J. Bot.">
        <title>Genome assembly and annotation for red clover (Trifolium pratense; Fabaceae).</title>
        <authorList>
            <person name="Istvanek J."/>
            <person name="Jaros M."/>
            <person name="Krenek A."/>
            <person name="Repkova J."/>
        </authorList>
    </citation>
    <scope>NUCLEOTIDE SEQUENCE [LARGE SCALE GENOMIC DNA]</scope>
    <source>
        <strain evidence="3">cv. Tatra</strain>
        <tissue evidence="2">Young leaves</tissue>
    </source>
</reference>
<evidence type="ECO:0000313" key="3">
    <source>
        <dbReference type="Proteomes" id="UP000236291"/>
    </source>
</evidence>
<dbReference type="SMART" id="SM00367">
    <property type="entry name" value="LRR_CC"/>
    <property type="match status" value="4"/>
</dbReference>
<name>A0A2K3L8N8_TRIPR</name>
<evidence type="ECO:0000259" key="1">
    <source>
        <dbReference type="Pfam" id="PF25372"/>
    </source>
</evidence>
<accession>A0A2K3L8N8</accession>
<dbReference type="AlphaFoldDB" id="A0A2K3L8N8"/>
<gene>
    <name evidence="2" type="ORF">L195_g030829</name>
</gene>
<dbReference type="PANTHER" id="PTHR13318">
    <property type="entry name" value="PARTNER OF PAIRED, ISOFORM B-RELATED"/>
    <property type="match status" value="1"/>
</dbReference>
<dbReference type="SUPFAM" id="SSF52047">
    <property type="entry name" value="RNI-like"/>
    <property type="match status" value="1"/>
</dbReference>
<protein>
    <submittedName>
        <fullName evidence="2">F-box/LRR protein</fullName>
    </submittedName>
</protein>
<dbReference type="GO" id="GO:0019005">
    <property type="term" value="C:SCF ubiquitin ligase complex"/>
    <property type="evidence" value="ECO:0007669"/>
    <property type="project" value="TreeGrafter"/>
</dbReference>
<dbReference type="EMBL" id="ASHM01028237">
    <property type="protein sequence ID" value="PNX74900.1"/>
    <property type="molecule type" value="Genomic_DNA"/>
</dbReference>
<sequence>GYCFIDDSSLFHLCEICELLEELELVMFEYCKYLTHVGIASAIRDKPNLKSFKICFDEFGRISFALISCRGRSSFEETSNQKIESKMLTNLALFALVKNCRFLGDIRMENTGIGKFSLENYNSLMDFVVYPQVKSLHLANNSWLSDESMKKFASIFPNLQVLDTSDCKLSEGIVEVLRSCCKMMHLSMTYCPKLELLGMNFQVPQLEILNLSMSTIGDETLYMISKNFSRLRQLILEMCSHITEKGVGQVVKNCTQLREINIEYCRNVGADVGFWLAMVCSRPSLRKIIAPSHFDPTDTKWIPLLDHGCLVC</sequence>
<comment type="caution">
    <text evidence="2">The sequence shown here is derived from an EMBL/GenBank/DDBJ whole genome shotgun (WGS) entry which is preliminary data.</text>
</comment>
<proteinExistence type="predicted"/>
<dbReference type="GO" id="GO:0031146">
    <property type="term" value="P:SCF-dependent proteasomal ubiquitin-dependent protein catabolic process"/>
    <property type="evidence" value="ECO:0007669"/>
    <property type="project" value="TreeGrafter"/>
</dbReference>
<dbReference type="Pfam" id="PF25372">
    <property type="entry name" value="DUF7885"/>
    <property type="match status" value="1"/>
</dbReference>
<dbReference type="STRING" id="57577.A0A2K3L8N8"/>